<evidence type="ECO:0000313" key="3">
    <source>
        <dbReference type="Ensembl" id="ENSPMRP00000022876.1"/>
    </source>
</evidence>
<keyword evidence="1" id="KW-0677">Repeat</keyword>
<dbReference type="PANTHER" id="PTHR24104:SF21">
    <property type="entry name" value="TRIPARTITE MOTIF-CONTAINING PROTEIN 3"/>
    <property type="match status" value="1"/>
</dbReference>
<dbReference type="AlphaFoldDB" id="A0A670JEQ8"/>
<dbReference type="GO" id="GO:0000209">
    <property type="term" value="P:protein polyubiquitination"/>
    <property type="evidence" value="ECO:0007669"/>
    <property type="project" value="TreeGrafter"/>
</dbReference>
<organism evidence="3 4">
    <name type="scientific">Podarcis muralis</name>
    <name type="common">Wall lizard</name>
    <name type="synonym">Lacerta muralis</name>
    <dbReference type="NCBI Taxonomy" id="64176"/>
    <lineage>
        <taxon>Eukaryota</taxon>
        <taxon>Metazoa</taxon>
        <taxon>Chordata</taxon>
        <taxon>Craniata</taxon>
        <taxon>Vertebrata</taxon>
        <taxon>Euteleostomi</taxon>
        <taxon>Lepidosauria</taxon>
        <taxon>Squamata</taxon>
        <taxon>Bifurcata</taxon>
        <taxon>Unidentata</taxon>
        <taxon>Episquamata</taxon>
        <taxon>Laterata</taxon>
        <taxon>Lacertibaenia</taxon>
        <taxon>Lacertidae</taxon>
        <taxon>Podarcis</taxon>
    </lineage>
</organism>
<reference evidence="3" key="2">
    <citation type="submission" date="2025-08" db="UniProtKB">
        <authorList>
            <consortium name="Ensembl"/>
        </authorList>
    </citation>
    <scope>IDENTIFICATION</scope>
</reference>
<name>A0A670JEQ8_PODMU</name>
<dbReference type="InterPro" id="IPR001258">
    <property type="entry name" value="NHL_repeat"/>
</dbReference>
<dbReference type="GO" id="GO:0043161">
    <property type="term" value="P:proteasome-mediated ubiquitin-dependent protein catabolic process"/>
    <property type="evidence" value="ECO:0007669"/>
    <property type="project" value="TreeGrafter"/>
</dbReference>
<gene>
    <name evidence="3" type="primary">NHLRC4</name>
</gene>
<keyword evidence="4" id="KW-1185">Reference proteome</keyword>
<dbReference type="GeneTree" id="ENSGT00530000063870"/>
<reference evidence="3" key="3">
    <citation type="submission" date="2025-09" db="UniProtKB">
        <authorList>
            <consortium name="Ensembl"/>
        </authorList>
    </citation>
    <scope>IDENTIFICATION</scope>
</reference>
<dbReference type="InterPro" id="IPR050952">
    <property type="entry name" value="TRIM-NHL_E3_ligases"/>
</dbReference>
<dbReference type="CTD" id="283948"/>
<dbReference type="KEGG" id="pmua:114584060"/>
<feature type="repeat" description="NHL" evidence="2">
    <location>
        <begin position="310"/>
        <end position="340"/>
    </location>
</feature>
<evidence type="ECO:0000256" key="2">
    <source>
        <dbReference type="PROSITE-ProRule" id="PRU00504"/>
    </source>
</evidence>
<dbReference type="OMA" id="AESAPWV"/>
<dbReference type="PROSITE" id="PS51125">
    <property type="entry name" value="NHL"/>
    <property type="match status" value="1"/>
</dbReference>
<dbReference type="Pfam" id="PF01436">
    <property type="entry name" value="NHL"/>
    <property type="match status" value="1"/>
</dbReference>
<accession>A0A670JEQ8</accession>
<evidence type="ECO:0000256" key="1">
    <source>
        <dbReference type="ARBA" id="ARBA00022737"/>
    </source>
</evidence>
<sequence length="366" mass="40445">MDYTLEDTQRKEKLLRTVYALQVKSDATFQKASPLLNSHPGTGMVTEHQVHQLAEKAKVICHDLDNIKNSLYYRQDELVQQIPNPNGNHYGGVCGIHCSLDGLIYMTSENAPRVHFLNRSGQTFQSIPCVEWKKNETFLPEDVTVTRAGMVAITDLVNGTVRIFNNHSKFSKGEWLRIGKFCSPRGIGVDASGKILVADYTEGKVHSFALDRAFKVQSTHSVSNLRGPRYVCLAPEGGFVVSEECGDVKLFSSNHKLVSSITSKYGHCFGNPSGVCADREGNIIVADEQHQKVHLFPRSGSPICLVSKGLQRPMGIACSTQGLLLVADSGDNYVKVFKYRVRPHYSSDNLCISSDSPNLTPRGRAE</sequence>
<dbReference type="GeneID" id="114584060"/>
<dbReference type="PANTHER" id="PTHR24104">
    <property type="entry name" value="E3 UBIQUITIN-PROTEIN LIGASE NHLRC1-RELATED"/>
    <property type="match status" value="1"/>
</dbReference>
<dbReference type="Ensembl" id="ENSPMRT00000024304.1">
    <property type="protein sequence ID" value="ENSPMRP00000022876.1"/>
    <property type="gene ID" value="ENSPMRG00000014848.1"/>
</dbReference>
<dbReference type="GO" id="GO:0061630">
    <property type="term" value="F:ubiquitin protein ligase activity"/>
    <property type="evidence" value="ECO:0007669"/>
    <property type="project" value="TreeGrafter"/>
</dbReference>
<proteinExistence type="predicted"/>
<dbReference type="InterPro" id="IPR011042">
    <property type="entry name" value="6-blade_b-propeller_TolB-like"/>
</dbReference>
<protein>
    <submittedName>
        <fullName evidence="3">NHL repeat containing 4</fullName>
    </submittedName>
</protein>
<evidence type="ECO:0000313" key="4">
    <source>
        <dbReference type="Proteomes" id="UP000472272"/>
    </source>
</evidence>
<dbReference type="Gene3D" id="2.120.10.30">
    <property type="entry name" value="TolB, C-terminal domain"/>
    <property type="match status" value="2"/>
</dbReference>
<dbReference type="OrthoDB" id="10020332at2759"/>
<reference evidence="3 4" key="1">
    <citation type="journal article" date="2019" name="Proc. Natl. Acad. Sci. U.S.A.">
        <title>Regulatory changes in pterin and carotenoid genes underlie balanced color polymorphisms in the wall lizard.</title>
        <authorList>
            <person name="Andrade P."/>
            <person name="Pinho C."/>
            <person name="Perez I de Lanuza G."/>
            <person name="Afonso S."/>
            <person name="Brejcha J."/>
            <person name="Rubin C.J."/>
            <person name="Wallerman O."/>
            <person name="Pereira P."/>
            <person name="Sabatino S.J."/>
            <person name="Bellati A."/>
            <person name="Pellitteri-Rosa D."/>
            <person name="Bosakova Z."/>
            <person name="Bunikis I."/>
            <person name="Carretero M.A."/>
            <person name="Feiner N."/>
            <person name="Marsik P."/>
            <person name="Pauperio F."/>
            <person name="Salvi D."/>
            <person name="Soler L."/>
            <person name="While G.M."/>
            <person name="Uller T."/>
            <person name="Font E."/>
            <person name="Andersson L."/>
            <person name="Carneiro M."/>
        </authorList>
    </citation>
    <scope>NUCLEOTIDE SEQUENCE</scope>
</reference>
<dbReference type="SUPFAM" id="SSF101898">
    <property type="entry name" value="NHL repeat"/>
    <property type="match status" value="1"/>
</dbReference>
<dbReference type="RefSeq" id="XP_028561355.1">
    <property type="nucleotide sequence ID" value="XM_028705522.1"/>
</dbReference>
<dbReference type="Proteomes" id="UP000472272">
    <property type="component" value="Chromosome 14"/>
</dbReference>